<feature type="domain" description="Alpha 1,4-glycosyltransferase" evidence="1">
    <location>
        <begin position="210"/>
        <end position="332"/>
    </location>
</feature>
<evidence type="ECO:0000313" key="2">
    <source>
        <dbReference type="EMBL" id="KAG8374402.1"/>
    </source>
</evidence>
<evidence type="ECO:0000313" key="3">
    <source>
        <dbReference type="Proteomes" id="UP000826271"/>
    </source>
</evidence>
<organism evidence="2 3">
    <name type="scientific">Buddleja alternifolia</name>
    <dbReference type="NCBI Taxonomy" id="168488"/>
    <lineage>
        <taxon>Eukaryota</taxon>
        <taxon>Viridiplantae</taxon>
        <taxon>Streptophyta</taxon>
        <taxon>Embryophyta</taxon>
        <taxon>Tracheophyta</taxon>
        <taxon>Spermatophyta</taxon>
        <taxon>Magnoliopsida</taxon>
        <taxon>eudicotyledons</taxon>
        <taxon>Gunneridae</taxon>
        <taxon>Pentapetalae</taxon>
        <taxon>asterids</taxon>
        <taxon>lamiids</taxon>
        <taxon>Lamiales</taxon>
        <taxon>Scrophulariaceae</taxon>
        <taxon>Buddlejeae</taxon>
        <taxon>Buddleja</taxon>
    </lineage>
</organism>
<accession>A0AAV6X383</accession>
<dbReference type="Pfam" id="PF04488">
    <property type="entry name" value="Gly_transf_sug"/>
    <property type="match status" value="1"/>
</dbReference>
<dbReference type="InterPro" id="IPR044789">
    <property type="entry name" value="Put_A1-4-GlycosylTfrase_plant"/>
</dbReference>
<dbReference type="PANTHER" id="PTHR46781">
    <property type="entry name" value="ALPHA 1,4-GLYCOSYLTRANSFERASE FAMILY PROTEIN"/>
    <property type="match status" value="1"/>
</dbReference>
<name>A0AAV6X383_9LAMI</name>
<dbReference type="AlphaFoldDB" id="A0AAV6X383"/>
<dbReference type="SUPFAM" id="SSF53448">
    <property type="entry name" value="Nucleotide-diphospho-sugar transferases"/>
    <property type="match status" value="1"/>
</dbReference>
<evidence type="ECO:0000259" key="1">
    <source>
        <dbReference type="Pfam" id="PF04572"/>
    </source>
</evidence>
<dbReference type="InterPro" id="IPR029044">
    <property type="entry name" value="Nucleotide-diphossugar_trans"/>
</dbReference>
<dbReference type="InterPro" id="IPR007652">
    <property type="entry name" value="A1-4-GlycosylTfrase_dom"/>
</dbReference>
<dbReference type="PANTHER" id="PTHR46781:SF2">
    <property type="entry name" value="ALPHA 1,4-GLYCOSYLTRANSFERASE FAMILY PROTEIN"/>
    <property type="match status" value="1"/>
</dbReference>
<dbReference type="Proteomes" id="UP000826271">
    <property type="component" value="Unassembled WGS sequence"/>
</dbReference>
<reference evidence="2" key="1">
    <citation type="submission" date="2019-10" db="EMBL/GenBank/DDBJ databases">
        <authorList>
            <person name="Zhang R."/>
            <person name="Pan Y."/>
            <person name="Wang J."/>
            <person name="Ma R."/>
            <person name="Yu S."/>
        </authorList>
    </citation>
    <scope>NUCLEOTIDE SEQUENCE</scope>
    <source>
        <strain evidence="2">LA-IB0</strain>
        <tissue evidence="2">Leaf</tissue>
    </source>
</reference>
<keyword evidence="3" id="KW-1185">Reference proteome</keyword>
<dbReference type="InterPro" id="IPR007577">
    <property type="entry name" value="GlycoTrfase_DXD_sugar-bd_CS"/>
</dbReference>
<comment type="caution">
    <text evidence="2">The sequence shown here is derived from an EMBL/GenBank/DDBJ whole genome shotgun (WGS) entry which is preliminary data.</text>
</comment>
<gene>
    <name evidence="2" type="ORF">BUALT_Bualt11G0128100</name>
</gene>
<proteinExistence type="predicted"/>
<sequence>MKITSTADIHRYSPPPYGITENNLKKLHETGLFEKSDSSREFDSRVKHIFYNKNCKVQFFMTWISHASSFGEREFFALESLFKTNPTSCLIILSSSMDSTKGDKILKPLISRGFRVHAITPDLWDLFNKTPAENWLNDIMNGNKNPGEIPLAQNLSNLIRLAVLYKYGGVYLDTDFIILKDFSSLRNTIGAQSIDVNGKWTRLNNAVLVFDKNHPLIYKFIEEFALSFDGNIWGYNGPYLVSRVVDRVAKTREFNFTILPPMAFYPVDWTRISGFFIRYNDPVGAEWVEAKIRHLERVTYGVHLWNRESSRFKIEEGSIIGRLISYHCVICRKGLDAL</sequence>
<protein>
    <recommendedName>
        <fullName evidence="1">Alpha 1,4-glycosyltransferase domain-containing protein</fullName>
    </recommendedName>
</protein>
<dbReference type="Gene3D" id="3.90.550.20">
    <property type="match status" value="1"/>
</dbReference>
<dbReference type="EMBL" id="WHWC01000011">
    <property type="protein sequence ID" value="KAG8374402.1"/>
    <property type="molecule type" value="Genomic_DNA"/>
</dbReference>
<dbReference type="Pfam" id="PF04572">
    <property type="entry name" value="Gb3_synth"/>
    <property type="match status" value="1"/>
</dbReference>